<accession>A0A1Y6B517</accession>
<sequence length="143" mass="15568">MSSLSFRDIARQDSRLSRLASEAKALMALDTAFRRLLPAPLSDYCRAVRIRDGELVVYADNGVVAARLKMIGPGLLPALTDRGYPASRIRVKVDIRFKPPVKPVKTLAISPAALERIEEAAASVSNPLVSAALSRLLAHHRRG</sequence>
<dbReference type="EMBL" id="FXAG01000001">
    <property type="protein sequence ID" value="SME92608.1"/>
    <property type="molecule type" value="Genomic_DNA"/>
</dbReference>
<dbReference type="Proteomes" id="UP000192920">
    <property type="component" value="Unassembled WGS sequence"/>
</dbReference>
<dbReference type="InterPro" id="IPR007922">
    <property type="entry name" value="DciA-like"/>
</dbReference>
<dbReference type="STRING" id="1123014.SAMN02745746_00094"/>
<dbReference type="AlphaFoldDB" id="A0A1Y6B517"/>
<gene>
    <name evidence="1" type="ORF">SAMN02745746_00094</name>
</gene>
<reference evidence="2" key="1">
    <citation type="submission" date="2017-04" db="EMBL/GenBank/DDBJ databases">
        <authorList>
            <person name="Varghese N."/>
            <person name="Submissions S."/>
        </authorList>
    </citation>
    <scope>NUCLEOTIDE SEQUENCE [LARGE SCALE GENOMIC DNA]</scope>
    <source>
        <strain evidence="2">DSM 22618</strain>
    </source>
</reference>
<evidence type="ECO:0000313" key="2">
    <source>
        <dbReference type="Proteomes" id="UP000192920"/>
    </source>
</evidence>
<protein>
    <recommendedName>
        <fullName evidence="3">DUF721 domain-containing protein</fullName>
    </recommendedName>
</protein>
<dbReference type="Pfam" id="PF05258">
    <property type="entry name" value="DciA"/>
    <property type="match status" value="1"/>
</dbReference>
<evidence type="ECO:0008006" key="3">
    <source>
        <dbReference type="Google" id="ProtNLM"/>
    </source>
</evidence>
<evidence type="ECO:0000313" key="1">
    <source>
        <dbReference type="EMBL" id="SME92608.1"/>
    </source>
</evidence>
<proteinExistence type="predicted"/>
<name>A0A1Y6B517_9NEIS</name>
<dbReference type="RefSeq" id="WP_085274494.1">
    <property type="nucleotide sequence ID" value="NZ_FXAG01000001.1"/>
</dbReference>
<organism evidence="1 2">
    <name type="scientific">Pseudogulbenkiania subflava DSM 22618</name>
    <dbReference type="NCBI Taxonomy" id="1123014"/>
    <lineage>
        <taxon>Bacteria</taxon>
        <taxon>Pseudomonadati</taxon>
        <taxon>Pseudomonadota</taxon>
        <taxon>Betaproteobacteria</taxon>
        <taxon>Neisseriales</taxon>
        <taxon>Chromobacteriaceae</taxon>
        <taxon>Pseudogulbenkiania</taxon>
    </lineage>
</organism>
<keyword evidence="2" id="KW-1185">Reference proteome</keyword>